<comment type="function">
    <text evidence="1">Component of the sarcoglycan complex, a subcomplex of the dystrophin-glycoprotein complex which forms a link between the F-actin cytoskeleton and the extracellular matrix.</text>
</comment>
<feature type="signal peptide" evidence="14">
    <location>
        <begin position="1"/>
        <end position="19"/>
    </location>
</feature>
<keyword evidence="6" id="KW-0963">Cytoplasm</keyword>
<dbReference type="InterPro" id="IPR015919">
    <property type="entry name" value="Cadherin-like_sf"/>
</dbReference>
<dbReference type="SMART" id="SM00736">
    <property type="entry name" value="CADG"/>
    <property type="match status" value="1"/>
</dbReference>
<dbReference type="Proteomes" id="UP001152799">
    <property type="component" value="Chromosome 8"/>
</dbReference>
<evidence type="ECO:0000256" key="3">
    <source>
        <dbReference type="ARBA" id="ARBA00004513"/>
    </source>
</evidence>
<accession>A0A9P0DJJ4</accession>
<evidence type="ECO:0000256" key="9">
    <source>
        <dbReference type="ARBA" id="ARBA00023136"/>
    </source>
</evidence>
<dbReference type="EMBL" id="OU892284">
    <property type="protein sequence ID" value="CAH1134840.1"/>
    <property type="molecule type" value="Genomic_DNA"/>
</dbReference>
<evidence type="ECO:0000256" key="4">
    <source>
        <dbReference type="ARBA" id="ARBA00007721"/>
    </source>
</evidence>
<evidence type="ECO:0000256" key="5">
    <source>
        <dbReference type="ARBA" id="ARBA00022475"/>
    </source>
</evidence>
<comment type="similarity">
    <text evidence="4">Belongs to the sarcoglycan alpha/epsilon family.</text>
</comment>
<feature type="chain" id="PRO_5040162061" description="Dystroglycan-type cadherin-like domain-containing protein" evidence="14">
    <location>
        <begin position="20"/>
        <end position="801"/>
    </location>
</feature>
<dbReference type="SUPFAM" id="SSF49313">
    <property type="entry name" value="Cadherin-like"/>
    <property type="match status" value="1"/>
</dbReference>
<dbReference type="Pfam" id="PF05510">
    <property type="entry name" value="Sarcoglycan_2"/>
    <property type="match status" value="1"/>
</dbReference>
<evidence type="ECO:0000256" key="8">
    <source>
        <dbReference type="ARBA" id="ARBA00022989"/>
    </source>
</evidence>
<feature type="coiled-coil region" evidence="12">
    <location>
        <begin position="356"/>
        <end position="383"/>
    </location>
</feature>
<keyword evidence="9 13" id="KW-0472">Membrane</keyword>
<dbReference type="GO" id="GO:0005856">
    <property type="term" value="C:cytoskeleton"/>
    <property type="evidence" value="ECO:0007669"/>
    <property type="project" value="UniProtKB-SubCell"/>
</dbReference>
<evidence type="ECO:0000256" key="14">
    <source>
        <dbReference type="SAM" id="SignalP"/>
    </source>
</evidence>
<evidence type="ECO:0000256" key="13">
    <source>
        <dbReference type="SAM" id="Phobius"/>
    </source>
</evidence>
<evidence type="ECO:0000256" key="11">
    <source>
        <dbReference type="ARBA" id="ARBA00023212"/>
    </source>
</evidence>
<dbReference type="InterPro" id="IPR048346">
    <property type="entry name" value="Sarcoglycan_N"/>
</dbReference>
<evidence type="ECO:0000256" key="2">
    <source>
        <dbReference type="ARBA" id="ARBA00004245"/>
    </source>
</evidence>
<evidence type="ECO:0000256" key="12">
    <source>
        <dbReference type="SAM" id="Coils"/>
    </source>
</evidence>
<evidence type="ECO:0000313" key="17">
    <source>
        <dbReference type="Proteomes" id="UP001152799"/>
    </source>
</evidence>
<reference evidence="16" key="1">
    <citation type="submission" date="2022-01" db="EMBL/GenBank/DDBJ databases">
        <authorList>
            <person name="King R."/>
        </authorList>
    </citation>
    <scope>NUCLEOTIDE SEQUENCE</scope>
</reference>
<evidence type="ECO:0000256" key="6">
    <source>
        <dbReference type="ARBA" id="ARBA00022490"/>
    </source>
</evidence>
<dbReference type="GO" id="GO:0042383">
    <property type="term" value="C:sarcolemma"/>
    <property type="evidence" value="ECO:0007669"/>
    <property type="project" value="UniProtKB-SubCell"/>
</dbReference>
<gene>
    <name evidence="16" type="ORF">CEUTPL_LOCUS13227</name>
</gene>
<keyword evidence="17" id="KW-1185">Reference proteome</keyword>
<dbReference type="GO" id="GO:0005509">
    <property type="term" value="F:calcium ion binding"/>
    <property type="evidence" value="ECO:0007669"/>
    <property type="project" value="InterPro"/>
</dbReference>
<evidence type="ECO:0000256" key="10">
    <source>
        <dbReference type="ARBA" id="ARBA00023180"/>
    </source>
</evidence>
<dbReference type="InterPro" id="IPR048347">
    <property type="entry name" value="Sarcoglycan_C"/>
</dbReference>
<dbReference type="OrthoDB" id="10019906at2759"/>
<dbReference type="Pfam" id="PF20989">
    <property type="entry name" value="Sarcoglycan_2_C"/>
    <property type="match status" value="1"/>
</dbReference>
<keyword evidence="10" id="KW-0325">Glycoprotein</keyword>
<dbReference type="AlphaFoldDB" id="A0A9P0DJJ4"/>
<feature type="transmembrane region" description="Helical" evidence="13">
    <location>
        <begin position="290"/>
        <end position="314"/>
    </location>
</feature>
<feature type="domain" description="Dystroglycan-type cadherin-like" evidence="15">
    <location>
        <begin position="15"/>
        <end position="122"/>
    </location>
</feature>
<dbReference type="PANTHER" id="PTHR10132:SF14">
    <property type="entry name" value="SARCOGLYCAN ALPHA, ISOFORM C"/>
    <property type="match status" value="1"/>
</dbReference>
<comment type="subcellular location">
    <subcellularLocation>
        <location evidence="3">Cell membrane</location>
        <location evidence="3">Sarcolemma</location>
        <topology evidence="3">Single-pass membrane protein</topology>
    </subcellularLocation>
    <subcellularLocation>
        <location evidence="2">Cytoplasm</location>
        <location evidence="2">Cytoskeleton</location>
    </subcellularLocation>
</comment>
<proteinExistence type="inferred from homology"/>
<dbReference type="InterPro" id="IPR006644">
    <property type="entry name" value="Cadg"/>
</dbReference>
<name>A0A9P0DJJ4_9CUCU</name>
<evidence type="ECO:0000259" key="15">
    <source>
        <dbReference type="SMART" id="SM00736"/>
    </source>
</evidence>
<keyword evidence="14" id="KW-0732">Signal</keyword>
<keyword evidence="5" id="KW-1003">Cell membrane</keyword>
<evidence type="ECO:0000256" key="7">
    <source>
        <dbReference type="ARBA" id="ARBA00022692"/>
    </source>
</evidence>
<dbReference type="PANTHER" id="PTHR10132">
    <property type="entry name" value="ALPHA-/EPSILON-SARCOGLYCAN FAMILY MEMBER"/>
    <property type="match status" value="1"/>
</dbReference>
<evidence type="ECO:0000256" key="1">
    <source>
        <dbReference type="ARBA" id="ARBA00002860"/>
    </source>
</evidence>
<keyword evidence="11" id="KW-0206">Cytoskeleton</keyword>
<sequence>MTQIQFLIVLLLQIPLNQATKVQNVLMTEVFAIILDPPMFNWTYEGRRDQFTYEASLADSPDLPSWVHYVYSDRHRAGFLYGVPPSHSKTVIPLDIVALNKKSYETRVENVQIIIQEKLNTARYEVHMKIDNLNVADMFDVDRMDALKDIFKGLLWKDSEDDLYVTFLESAIEMGARKPVNPKEGEGVVLRLGSEVMFSSELLELQEEVRPLYKMQSCPRDFKRTSVERFFRDAGFALDWCSFKLIQKDTNNNSDMHKSNEKINSEELTDKWQPSFSRADIPVRSYKRELVMAISLPMIIMTVLILALTFILCLEHDDIFDEIQNKLDLNKCAEELANLNPNYLSMLEDCGNLEDIVLIENEIELLQNENKDLDMLIKIYENVDSNISLELTNRTREEIKTKVECKNLQEICENLCSNLEESNTILKQSLEKYDPEAHLINFVNAKHYYENIENLESCLLPILKTNKTILENPDDQTSKELETCRRRILHSHQIFISNKMEIEKLKGIFEFLDKTNIDESGSWTSCATYFEAKELYCKRQCEVLSTIASKIADQHINQTKIYYLEQELQEFQQKSESISKLLENVNKCLSYYAVTNCLLLIEKQDVANMTNFHQKIISYINEDLHKCSKRTEQMNNIIADYNSSLASRKGNLISLFAKALNCDKNDLQSIATALSKFKRELNILEGQVFREDFQKKQKQIDKINEDIRILQKFLISGPTNRIVVVPMELQKIWLLIEEHLKKESESVSQAVQSPQIARKSMTKAQKYQKKLWISFLTDTSKVESILKQAEEEFENRMKQYF</sequence>
<evidence type="ECO:0000313" key="16">
    <source>
        <dbReference type="EMBL" id="CAH1134840.1"/>
    </source>
</evidence>
<dbReference type="GO" id="GO:0016012">
    <property type="term" value="C:sarcoglycan complex"/>
    <property type="evidence" value="ECO:0007669"/>
    <property type="project" value="InterPro"/>
</dbReference>
<organism evidence="16 17">
    <name type="scientific">Ceutorhynchus assimilis</name>
    <name type="common">cabbage seed weevil</name>
    <dbReference type="NCBI Taxonomy" id="467358"/>
    <lineage>
        <taxon>Eukaryota</taxon>
        <taxon>Metazoa</taxon>
        <taxon>Ecdysozoa</taxon>
        <taxon>Arthropoda</taxon>
        <taxon>Hexapoda</taxon>
        <taxon>Insecta</taxon>
        <taxon>Pterygota</taxon>
        <taxon>Neoptera</taxon>
        <taxon>Endopterygota</taxon>
        <taxon>Coleoptera</taxon>
        <taxon>Polyphaga</taxon>
        <taxon>Cucujiformia</taxon>
        <taxon>Curculionidae</taxon>
        <taxon>Ceutorhynchinae</taxon>
        <taxon>Ceutorhynchus</taxon>
    </lineage>
</organism>
<protein>
    <recommendedName>
        <fullName evidence="15">Dystroglycan-type cadherin-like domain-containing protein</fullName>
    </recommendedName>
</protein>
<keyword evidence="7 13" id="KW-0812">Transmembrane</keyword>
<keyword evidence="8 13" id="KW-1133">Transmembrane helix</keyword>
<keyword evidence="12" id="KW-0175">Coiled coil</keyword>
<dbReference type="InterPro" id="IPR008908">
    <property type="entry name" value="Sarcoglycan_alpha/epsilon"/>
</dbReference>